<keyword evidence="3" id="KW-1133">Transmembrane helix</keyword>
<dbReference type="Pfam" id="PF00514">
    <property type="entry name" value="Arm"/>
    <property type="match status" value="1"/>
</dbReference>
<keyword evidence="1" id="KW-0677">Repeat</keyword>
<keyword evidence="5" id="KW-1185">Reference proteome</keyword>
<evidence type="ECO:0000256" key="1">
    <source>
        <dbReference type="ARBA" id="ARBA00022737"/>
    </source>
</evidence>
<evidence type="ECO:0000256" key="2">
    <source>
        <dbReference type="PROSITE-ProRule" id="PRU00259"/>
    </source>
</evidence>
<dbReference type="EMBL" id="WHWC01000008">
    <property type="protein sequence ID" value="KAG8377704.1"/>
    <property type="molecule type" value="Genomic_DNA"/>
</dbReference>
<dbReference type="PROSITE" id="PS50176">
    <property type="entry name" value="ARM_REPEAT"/>
    <property type="match status" value="1"/>
</dbReference>
<keyword evidence="3" id="KW-0812">Transmembrane</keyword>
<name>A0AAV6XC58_9LAMI</name>
<feature type="transmembrane region" description="Helical" evidence="3">
    <location>
        <begin position="61"/>
        <end position="84"/>
    </location>
</feature>
<dbReference type="PANTHER" id="PTHR45958:SF12">
    <property type="entry name" value="OS01G0948500 PROTEIN"/>
    <property type="match status" value="1"/>
</dbReference>
<organism evidence="4 5">
    <name type="scientific">Buddleja alternifolia</name>
    <dbReference type="NCBI Taxonomy" id="168488"/>
    <lineage>
        <taxon>Eukaryota</taxon>
        <taxon>Viridiplantae</taxon>
        <taxon>Streptophyta</taxon>
        <taxon>Embryophyta</taxon>
        <taxon>Tracheophyta</taxon>
        <taxon>Spermatophyta</taxon>
        <taxon>Magnoliopsida</taxon>
        <taxon>eudicotyledons</taxon>
        <taxon>Gunneridae</taxon>
        <taxon>Pentapetalae</taxon>
        <taxon>asterids</taxon>
        <taxon>lamiids</taxon>
        <taxon>Lamiales</taxon>
        <taxon>Scrophulariaceae</taxon>
        <taxon>Buddlejeae</taxon>
        <taxon>Buddleja</taxon>
    </lineage>
</organism>
<dbReference type="SUPFAM" id="SSF48371">
    <property type="entry name" value="ARM repeat"/>
    <property type="match status" value="1"/>
</dbReference>
<evidence type="ECO:0000313" key="4">
    <source>
        <dbReference type="EMBL" id="KAG8377704.1"/>
    </source>
</evidence>
<reference evidence="4" key="1">
    <citation type="submission" date="2019-10" db="EMBL/GenBank/DDBJ databases">
        <authorList>
            <person name="Zhang R."/>
            <person name="Pan Y."/>
            <person name="Wang J."/>
            <person name="Ma R."/>
            <person name="Yu S."/>
        </authorList>
    </citation>
    <scope>NUCLEOTIDE SEQUENCE</scope>
    <source>
        <strain evidence="4">LA-IB0</strain>
        <tissue evidence="4">Leaf</tissue>
    </source>
</reference>
<sequence>MSKVLISRLELITDHNKATLGENGAIEPFVKMFNAGNLEAKLSALNALQNLSNSKQNIHRLINLGIVISLLHLLFSITSILMTLREPASTILAKVAQSESILIKQDVAPDALASPIRNIDGRENYASSPREYAHGISSLAMASFINNAAAKGQPTSCPPQQVMFESSSGCSTSELILTLRTTGLMSRRHQFSTPETLAKPELLVLKALRTYIGLLGLGKSLQKDLNRIAETADTSPQRVYTMY</sequence>
<dbReference type="Gene3D" id="1.25.10.10">
    <property type="entry name" value="Leucine-rich Repeat Variant"/>
    <property type="match status" value="1"/>
</dbReference>
<proteinExistence type="predicted"/>
<evidence type="ECO:0000313" key="5">
    <source>
        <dbReference type="Proteomes" id="UP000826271"/>
    </source>
</evidence>
<dbReference type="AlphaFoldDB" id="A0AAV6XC58"/>
<protein>
    <submittedName>
        <fullName evidence="4">Uncharacterized protein</fullName>
    </submittedName>
</protein>
<dbReference type="PANTHER" id="PTHR45958">
    <property type="entry name" value="RING-TYPE E3 UBIQUITIN TRANSFERASE"/>
    <property type="match status" value="1"/>
</dbReference>
<gene>
    <name evidence="4" type="ORF">BUALT_Bualt08G0060500</name>
</gene>
<keyword evidence="3" id="KW-0472">Membrane</keyword>
<dbReference type="Proteomes" id="UP000826271">
    <property type="component" value="Unassembled WGS sequence"/>
</dbReference>
<accession>A0AAV6XC58</accession>
<dbReference type="InterPro" id="IPR000225">
    <property type="entry name" value="Armadillo"/>
</dbReference>
<comment type="caution">
    <text evidence="4">The sequence shown here is derived from an EMBL/GenBank/DDBJ whole genome shotgun (WGS) entry which is preliminary data.</text>
</comment>
<feature type="repeat" description="ARM" evidence="2">
    <location>
        <begin position="24"/>
        <end position="66"/>
    </location>
</feature>
<evidence type="ECO:0000256" key="3">
    <source>
        <dbReference type="SAM" id="Phobius"/>
    </source>
</evidence>
<dbReference type="SMART" id="SM00185">
    <property type="entry name" value="ARM"/>
    <property type="match status" value="2"/>
</dbReference>
<dbReference type="InterPro" id="IPR016024">
    <property type="entry name" value="ARM-type_fold"/>
</dbReference>
<dbReference type="InterPro" id="IPR011989">
    <property type="entry name" value="ARM-like"/>
</dbReference>
<dbReference type="InterPro" id="IPR052608">
    <property type="entry name" value="U-box_domain_protein"/>
</dbReference>